<evidence type="ECO:0000313" key="7">
    <source>
        <dbReference type="EMBL" id="RKT49665.1"/>
    </source>
</evidence>
<protein>
    <submittedName>
        <fullName evidence="7">RNA polymerase sigma-70 factor (ECF subfamily)</fullName>
    </submittedName>
</protein>
<dbReference type="SUPFAM" id="SSF88946">
    <property type="entry name" value="Sigma2 domain of RNA polymerase sigma factors"/>
    <property type="match status" value="1"/>
</dbReference>
<keyword evidence="3" id="KW-0731">Sigma factor</keyword>
<dbReference type="InterPro" id="IPR007627">
    <property type="entry name" value="RNA_pol_sigma70_r2"/>
</dbReference>
<comment type="caution">
    <text evidence="7">The sequence shown here is derived from an EMBL/GenBank/DDBJ whole genome shotgun (WGS) entry which is preliminary data.</text>
</comment>
<dbReference type="GO" id="GO:0006352">
    <property type="term" value="P:DNA-templated transcription initiation"/>
    <property type="evidence" value="ECO:0007669"/>
    <property type="project" value="InterPro"/>
</dbReference>
<dbReference type="PANTHER" id="PTHR43133:SF63">
    <property type="entry name" value="RNA POLYMERASE SIGMA FACTOR FECI-RELATED"/>
    <property type="match status" value="1"/>
</dbReference>
<dbReference type="Pfam" id="PF04542">
    <property type="entry name" value="Sigma70_r2"/>
    <property type="match status" value="1"/>
</dbReference>
<evidence type="ECO:0000256" key="1">
    <source>
        <dbReference type="ARBA" id="ARBA00010641"/>
    </source>
</evidence>
<proteinExistence type="inferred from homology"/>
<dbReference type="InterPro" id="IPR013324">
    <property type="entry name" value="RNA_pol_sigma_r3/r4-like"/>
</dbReference>
<feature type="domain" description="RNA polymerase sigma-70 region 2" evidence="5">
    <location>
        <begin position="13"/>
        <end position="85"/>
    </location>
</feature>
<dbReference type="NCBIfam" id="NF007232">
    <property type="entry name" value="PRK09651.1"/>
    <property type="match status" value="1"/>
</dbReference>
<dbReference type="InterPro" id="IPR036388">
    <property type="entry name" value="WH-like_DNA-bd_sf"/>
</dbReference>
<dbReference type="InterPro" id="IPR014284">
    <property type="entry name" value="RNA_pol_sigma-70_dom"/>
</dbReference>
<dbReference type="GO" id="GO:0003677">
    <property type="term" value="F:DNA binding"/>
    <property type="evidence" value="ECO:0007669"/>
    <property type="project" value="InterPro"/>
</dbReference>
<dbReference type="EMBL" id="RBXP01000020">
    <property type="protein sequence ID" value="RKT49665.1"/>
    <property type="molecule type" value="Genomic_DNA"/>
</dbReference>
<dbReference type="Gene3D" id="1.10.10.10">
    <property type="entry name" value="Winged helix-like DNA-binding domain superfamily/Winged helix DNA-binding domain"/>
    <property type="match status" value="1"/>
</dbReference>
<dbReference type="PANTHER" id="PTHR43133">
    <property type="entry name" value="RNA POLYMERASE ECF-TYPE SIGMA FACTO"/>
    <property type="match status" value="1"/>
</dbReference>
<keyword evidence="2" id="KW-0805">Transcription regulation</keyword>
<dbReference type="Gene3D" id="1.10.1740.10">
    <property type="match status" value="1"/>
</dbReference>
<comment type="similarity">
    <text evidence="1">Belongs to the sigma-70 factor family. ECF subfamily.</text>
</comment>
<sequence>MRHPTAEQSLALLYADHHGWLRGWLQRKLGDAADAADLAQDTFLRLLCAPEHTPERQSAWQLREARAYLTVVAKRLMVNLHRRRSLEAAYLEALAQLPEAAAPSPEQRLLILETLNELDALLDALPAKVRSAFLLAQLEGLGYAEIAARLAVSERSVKRYMVQAMAHCILLAP</sequence>
<dbReference type="OrthoDB" id="8536462at2"/>
<evidence type="ECO:0000256" key="4">
    <source>
        <dbReference type="ARBA" id="ARBA00023163"/>
    </source>
</evidence>
<dbReference type="Pfam" id="PF08281">
    <property type="entry name" value="Sigma70_r4_2"/>
    <property type="match status" value="1"/>
</dbReference>
<keyword evidence="8" id="KW-1185">Reference proteome</keyword>
<dbReference type="InterPro" id="IPR039425">
    <property type="entry name" value="RNA_pol_sigma-70-like"/>
</dbReference>
<evidence type="ECO:0000259" key="5">
    <source>
        <dbReference type="Pfam" id="PF04542"/>
    </source>
</evidence>
<dbReference type="NCBIfam" id="NF009180">
    <property type="entry name" value="PRK12528.1"/>
    <property type="match status" value="1"/>
</dbReference>
<keyword evidence="4" id="KW-0804">Transcription</keyword>
<dbReference type="SUPFAM" id="SSF88659">
    <property type="entry name" value="Sigma3 and sigma4 domains of RNA polymerase sigma factors"/>
    <property type="match status" value="1"/>
</dbReference>
<gene>
    <name evidence="7" type="ORF">DFR40_3331</name>
</gene>
<evidence type="ECO:0000259" key="6">
    <source>
        <dbReference type="Pfam" id="PF08281"/>
    </source>
</evidence>
<dbReference type="InterPro" id="IPR013249">
    <property type="entry name" value="RNA_pol_sigma70_r4_t2"/>
</dbReference>
<dbReference type="GO" id="GO:0016987">
    <property type="term" value="F:sigma factor activity"/>
    <property type="evidence" value="ECO:0007669"/>
    <property type="project" value="UniProtKB-KW"/>
</dbReference>
<dbReference type="NCBIfam" id="TIGR02937">
    <property type="entry name" value="sigma70-ECF"/>
    <property type="match status" value="1"/>
</dbReference>
<dbReference type="InterPro" id="IPR013325">
    <property type="entry name" value="RNA_pol_sigma_r2"/>
</dbReference>
<evidence type="ECO:0000256" key="3">
    <source>
        <dbReference type="ARBA" id="ARBA00023082"/>
    </source>
</evidence>
<dbReference type="Proteomes" id="UP000270626">
    <property type="component" value="Unassembled WGS sequence"/>
</dbReference>
<reference evidence="7 8" key="1">
    <citation type="submission" date="2018-10" db="EMBL/GenBank/DDBJ databases">
        <title>Genomic Encyclopedia of Type Strains, Phase IV (KMG-IV): sequencing the most valuable type-strain genomes for metagenomic binning, comparative biology and taxonomic classification.</title>
        <authorList>
            <person name="Goeker M."/>
        </authorList>
    </citation>
    <scope>NUCLEOTIDE SEQUENCE [LARGE SCALE GENOMIC DNA]</scope>
    <source>
        <strain evidence="7 8">DSM 23841</strain>
    </source>
</reference>
<feature type="domain" description="RNA polymerase sigma factor 70 region 4 type 2" evidence="6">
    <location>
        <begin position="116"/>
        <end position="168"/>
    </location>
</feature>
<organism evidence="7 8">
    <name type="scientific">Azonexus fungiphilus</name>
    <dbReference type="NCBI Taxonomy" id="146940"/>
    <lineage>
        <taxon>Bacteria</taxon>
        <taxon>Pseudomonadati</taxon>
        <taxon>Pseudomonadota</taxon>
        <taxon>Betaproteobacteria</taxon>
        <taxon>Rhodocyclales</taxon>
        <taxon>Azonexaceae</taxon>
        <taxon>Azonexus</taxon>
    </lineage>
</organism>
<name>A0A495VMW0_9RHOO</name>
<dbReference type="AlphaFoldDB" id="A0A495VMW0"/>
<accession>A0A495VMW0</accession>
<evidence type="ECO:0000313" key="8">
    <source>
        <dbReference type="Proteomes" id="UP000270626"/>
    </source>
</evidence>
<evidence type="ECO:0000256" key="2">
    <source>
        <dbReference type="ARBA" id="ARBA00023015"/>
    </source>
</evidence>